<evidence type="ECO:0000259" key="2">
    <source>
        <dbReference type="Pfam" id="PF23584"/>
    </source>
</evidence>
<dbReference type="AlphaFoldDB" id="A0AAE8ML92"/>
<dbReference type="Pfam" id="PF23584">
    <property type="entry name" value="DUF7136"/>
    <property type="match status" value="1"/>
</dbReference>
<evidence type="ECO:0000313" key="4">
    <source>
        <dbReference type="Proteomes" id="UP001187734"/>
    </source>
</evidence>
<gene>
    <name evidence="3" type="ORF">FTOL_12968</name>
</gene>
<dbReference type="EMBL" id="ONZP01000678">
    <property type="protein sequence ID" value="SPJ89607.1"/>
    <property type="molecule type" value="Genomic_DNA"/>
</dbReference>
<keyword evidence="4" id="KW-1185">Reference proteome</keyword>
<evidence type="ECO:0000313" key="3">
    <source>
        <dbReference type="EMBL" id="SPJ89607.1"/>
    </source>
</evidence>
<dbReference type="InterPro" id="IPR055560">
    <property type="entry name" value="DUF7136"/>
</dbReference>
<keyword evidence="1" id="KW-0732">Signal</keyword>
<organism evidence="3 4">
    <name type="scientific">Fusarium torulosum</name>
    <dbReference type="NCBI Taxonomy" id="33205"/>
    <lineage>
        <taxon>Eukaryota</taxon>
        <taxon>Fungi</taxon>
        <taxon>Dikarya</taxon>
        <taxon>Ascomycota</taxon>
        <taxon>Pezizomycotina</taxon>
        <taxon>Sordariomycetes</taxon>
        <taxon>Hypocreomycetidae</taxon>
        <taxon>Hypocreales</taxon>
        <taxon>Nectriaceae</taxon>
        <taxon>Fusarium</taxon>
    </lineage>
</organism>
<name>A0AAE8ML92_9HYPO</name>
<sequence length="284" mass="31634">MRCLFSLACWFFLLGFSSGATEEQQHNSTGTMEFGMVFPSNETTINPSLVMPFVFSYQNPELVPILQPYLIYDVYNYSNTSQNILQGRVRPRSTNLSATYDLQFEANYHREFANEGKWLITLVLGFFTCYEDPDRTYNNTYTIGTYHAKANITFTTKGPSKQVDLVAATNSKNCSSPPALTVKVQDTVKVPQSDPRADGLVEEVCRLDPLATWADKCVAMVPTATSSIAAEVSSWTCRGNINYTERPDGIDCETWKDEESMGLRIVFGGTTCLAVLVGALAYML</sequence>
<feature type="chain" id="PRO_5042031988" description="DUF7136 domain-containing protein" evidence="1">
    <location>
        <begin position="20"/>
        <end position="284"/>
    </location>
</feature>
<feature type="signal peptide" evidence="1">
    <location>
        <begin position="1"/>
        <end position="19"/>
    </location>
</feature>
<proteinExistence type="predicted"/>
<feature type="domain" description="DUF7136" evidence="2">
    <location>
        <begin position="28"/>
        <end position="240"/>
    </location>
</feature>
<evidence type="ECO:0000256" key="1">
    <source>
        <dbReference type="SAM" id="SignalP"/>
    </source>
</evidence>
<reference evidence="3" key="1">
    <citation type="submission" date="2018-03" db="EMBL/GenBank/DDBJ databases">
        <authorList>
            <person name="Guldener U."/>
        </authorList>
    </citation>
    <scope>NUCLEOTIDE SEQUENCE</scope>
</reference>
<accession>A0AAE8ML92</accession>
<comment type="caution">
    <text evidence="3">The sequence shown here is derived from an EMBL/GenBank/DDBJ whole genome shotgun (WGS) entry which is preliminary data.</text>
</comment>
<dbReference type="Proteomes" id="UP001187734">
    <property type="component" value="Unassembled WGS sequence"/>
</dbReference>
<protein>
    <recommendedName>
        <fullName evidence="2">DUF7136 domain-containing protein</fullName>
    </recommendedName>
</protein>